<dbReference type="Proteomes" id="UP000000852">
    <property type="component" value="Chromosome"/>
</dbReference>
<keyword evidence="1" id="KW-0732">Signal</keyword>
<dbReference type="EMBL" id="CP001681">
    <property type="protein sequence ID" value="ACU05239.1"/>
    <property type="molecule type" value="Genomic_DNA"/>
</dbReference>
<reference evidence="2 3" key="1">
    <citation type="journal article" date="2009" name="Stand. Genomic Sci.">
        <title>Complete genome sequence of Pedobacter heparinus type strain (HIM 762-3).</title>
        <authorList>
            <person name="Han C."/>
            <person name="Spring S."/>
            <person name="Lapidus A."/>
            <person name="Del Rio T.G."/>
            <person name="Tice H."/>
            <person name="Copeland A."/>
            <person name="Cheng J.F."/>
            <person name="Lucas S."/>
            <person name="Chen F."/>
            <person name="Nolan M."/>
            <person name="Bruce D."/>
            <person name="Goodwin L."/>
            <person name="Pitluck S."/>
            <person name="Ivanova N."/>
            <person name="Mavromatis K."/>
            <person name="Mikhailova N."/>
            <person name="Pati A."/>
            <person name="Chen A."/>
            <person name="Palaniappan K."/>
            <person name="Land M."/>
            <person name="Hauser L."/>
            <person name="Chang Y.J."/>
            <person name="Jeffries C.C."/>
            <person name="Saunders E."/>
            <person name="Chertkov O."/>
            <person name="Brettin T."/>
            <person name="Goker M."/>
            <person name="Rohde M."/>
            <person name="Bristow J."/>
            <person name="Eisen J.A."/>
            <person name="Markowitz V."/>
            <person name="Hugenholtz P."/>
            <person name="Kyrpides N.C."/>
            <person name="Klenk H.P."/>
            <person name="Detter J.C."/>
        </authorList>
    </citation>
    <scope>NUCLEOTIDE SEQUENCE [LARGE SCALE GENOMIC DNA]</scope>
    <source>
        <strain evidence="3">ATCC 13125 / DSM 2366 / CIP 104194 / JCM 7457 / NBRC 12017 / NCIMB 9290 / NRRL B-14731 / HIM 762-3</strain>
    </source>
</reference>
<dbReference type="SUPFAM" id="SSF56935">
    <property type="entry name" value="Porins"/>
    <property type="match status" value="1"/>
</dbReference>
<dbReference type="Gene3D" id="2.170.130.10">
    <property type="entry name" value="TonB-dependent receptor, plug domain"/>
    <property type="match status" value="1"/>
</dbReference>
<sequence length="822" mass="91209">MKKKKVLVVIAGLLIFLAASAFIRNVDPFSDLLSKLEDYNKNNQQEKVYLHLDKPYYAIGEDIWFKAYVLNTVTSEPSQISNTLYVDLIDELNSVKKQLIIPLSFGMGWGDFNLKDSLSEGNYRIRAYTRWMENVGSEFFYDKTIKIGRSASAKIANKKDNIKVIPLKSASGQVDVQFFPEGGSLVENIPSRIGVKVVGSDGLGKDISLSIKDQNGVELSSIKTKHRGMGSFILNPLPGQGYVAVATFADGSKKEIPLPTALPDGYVLAVNNSDSTKVSVKIMISGSLLGKGDVKLIAQQNNNVIYSTKASSERQVISTSFPKEKIRSGILRLTLFTPDNRPAAERLIFINNVSDELGLQFEKLPGASKRTAKIAANFKVSYASKPTPGSFSVAVNNISKVGIDEFNESNIFTDLLLSADLAGYIEKPNYYFLSNDEETRNNLDLLMMTQGWRRFVWKDFLADKINPVKYQPEKLLVISGRVTTNSGKPVARGKVTLLSSSSKFFMIDTLTDENGRFAFREMFFGDNTKFAVKAQTEKGKDNVDIKMDERALQLVSKNRNTGDIQVNKNEALSRYLSKSDNYFSELRRLGLLGNSINLETVNIVAEKKKVTESANFNGPGNADYVFTAEQLETKQDLRQALVGRVAGLNFRLNDEGQQIPYLNKAQSSDNLSPMKIILDGMEISTDMIGDIVMNDLESIEVLSSIGLSFVYGTNGGVLILTSKKGRRDSQNISAAPGILPYSPTGYYTARQFYMPKYEPGKTSNPADYRTTIFWKPNVITDKDGNASFEYFNANEPGTYRVVLEGMDAFGNLGRKVFTYAVN</sequence>
<gene>
    <name evidence="2" type="ordered locus">Phep_3041</name>
</gene>
<accession>C6Y2M9</accession>
<organism evidence="2 3">
    <name type="scientific">Pedobacter heparinus (strain ATCC 13125 / DSM 2366 / CIP 104194 / JCM 7457 / NBRC 12017 / NCIMB 9290 / NRRL B-14731 / HIM 762-3)</name>
    <dbReference type="NCBI Taxonomy" id="485917"/>
    <lineage>
        <taxon>Bacteria</taxon>
        <taxon>Pseudomonadati</taxon>
        <taxon>Bacteroidota</taxon>
        <taxon>Sphingobacteriia</taxon>
        <taxon>Sphingobacteriales</taxon>
        <taxon>Sphingobacteriaceae</taxon>
        <taxon>Pedobacter</taxon>
    </lineage>
</organism>
<name>C6Y2M9_PEDHD</name>
<dbReference type="eggNOG" id="COG1629">
    <property type="taxonomic scope" value="Bacteria"/>
</dbReference>
<dbReference type="RefSeq" id="WP_015808848.1">
    <property type="nucleotide sequence ID" value="NC_013061.1"/>
</dbReference>
<evidence type="ECO:0000313" key="2">
    <source>
        <dbReference type="EMBL" id="ACU05239.1"/>
    </source>
</evidence>
<dbReference type="Gene3D" id="2.60.40.1930">
    <property type="match status" value="1"/>
</dbReference>
<proteinExistence type="predicted"/>
<dbReference type="eggNOG" id="COG2373">
    <property type="taxonomic scope" value="Bacteria"/>
</dbReference>
<dbReference type="HOGENOM" id="CLU_013214_1_0_10"/>
<dbReference type="OrthoDB" id="609485at2"/>
<dbReference type="AlphaFoldDB" id="C6Y2M9"/>
<dbReference type="KEGG" id="phe:Phep_3041"/>
<protein>
    <recommendedName>
        <fullName evidence="4">TonB-dependent receptor plug</fullName>
    </recommendedName>
</protein>
<feature type="chain" id="PRO_5002973599" description="TonB-dependent receptor plug" evidence="1">
    <location>
        <begin position="22"/>
        <end position="822"/>
    </location>
</feature>
<keyword evidence="3" id="KW-1185">Reference proteome</keyword>
<dbReference type="SUPFAM" id="SSF49478">
    <property type="entry name" value="Cna protein B-type domain"/>
    <property type="match status" value="1"/>
</dbReference>
<feature type="signal peptide" evidence="1">
    <location>
        <begin position="1"/>
        <end position="21"/>
    </location>
</feature>
<evidence type="ECO:0008006" key="4">
    <source>
        <dbReference type="Google" id="ProtNLM"/>
    </source>
</evidence>
<dbReference type="STRING" id="485917.Phep_3041"/>
<evidence type="ECO:0000256" key="1">
    <source>
        <dbReference type="SAM" id="SignalP"/>
    </source>
</evidence>
<dbReference type="InterPro" id="IPR037066">
    <property type="entry name" value="Plug_dom_sf"/>
</dbReference>
<evidence type="ECO:0000313" key="3">
    <source>
        <dbReference type="Proteomes" id="UP000000852"/>
    </source>
</evidence>